<feature type="transmembrane region" description="Helical" evidence="2">
    <location>
        <begin position="483"/>
        <end position="502"/>
    </location>
</feature>
<feature type="transmembrane region" description="Helical" evidence="2">
    <location>
        <begin position="234"/>
        <end position="257"/>
    </location>
</feature>
<feature type="transmembrane region" description="Helical" evidence="2">
    <location>
        <begin position="420"/>
        <end position="439"/>
    </location>
</feature>
<evidence type="ECO:0008006" key="5">
    <source>
        <dbReference type="Google" id="ProtNLM"/>
    </source>
</evidence>
<dbReference type="AlphaFoldDB" id="A0A4R4PUY3"/>
<dbReference type="OrthoDB" id="9815466at2"/>
<comment type="caution">
    <text evidence="3">The sequence shown here is derived from an EMBL/GenBank/DDBJ whole genome shotgun (WGS) entry which is preliminary data.</text>
</comment>
<feature type="transmembrane region" description="Helical" evidence="2">
    <location>
        <begin position="368"/>
        <end position="390"/>
    </location>
</feature>
<gene>
    <name evidence="3" type="ORF">E1261_23165</name>
</gene>
<dbReference type="Pfam" id="PF09586">
    <property type="entry name" value="YfhO"/>
    <property type="match status" value="2"/>
</dbReference>
<evidence type="ECO:0000313" key="4">
    <source>
        <dbReference type="Proteomes" id="UP000295075"/>
    </source>
</evidence>
<feature type="transmembrane region" description="Helical" evidence="2">
    <location>
        <begin position="943"/>
        <end position="964"/>
    </location>
</feature>
<keyword evidence="2" id="KW-0812">Transmembrane</keyword>
<evidence type="ECO:0000313" key="3">
    <source>
        <dbReference type="EMBL" id="TDC26073.1"/>
    </source>
</evidence>
<proteinExistence type="predicted"/>
<dbReference type="PANTHER" id="PTHR38454:SF1">
    <property type="entry name" value="INTEGRAL MEMBRANE PROTEIN"/>
    <property type="match status" value="1"/>
</dbReference>
<protein>
    <recommendedName>
        <fullName evidence="5">YfhO family protein</fullName>
    </recommendedName>
</protein>
<feature type="transmembrane region" description="Helical" evidence="2">
    <location>
        <begin position="204"/>
        <end position="227"/>
    </location>
</feature>
<evidence type="ECO:0000256" key="1">
    <source>
        <dbReference type="SAM" id="MobiDB-lite"/>
    </source>
</evidence>
<feature type="transmembrane region" description="Helical" evidence="2">
    <location>
        <begin position="568"/>
        <end position="587"/>
    </location>
</feature>
<accession>A0A4R4PUY3</accession>
<feature type="transmembrane region" description="Helical" evidence="2">
    <location>
        <begin position="451"/>
        <end position="468"/>
    </location>
</feature>
<feature type="region of interest" description="Disordered" evidence="1">
    <location>
        <begin position="1"/>
        <end position="25"/>
    </location>
</feature>
<dbReference type="PANTHER" id="PTHR38454">
    <property type="entry name" value="INTEGRAL MEMBRANE PROTEIN-RELATED"/>
    <property type="match status" value="1"/>
</dbReference>
<keyword evidence="2" id="KW-0472">Membrane</keyword>
<dbReference type="EMBL" id="SMKA01000114">
    <property type="protein sequence ID" value="TDC26073.1"/>
    <property type="molecule type" value="Genomic_DNA"/>
</dbReference>
<feature type="transmembrane region" description="Helical" evidence="2">
    <location>
        <begin position="321"/>
        <end position="347"/>
    </location>
</feature>
<dbReference type="Proteomes" id="UP000295075">
    <property type="component" value="Unassembled WGS sequence"/>
</dbReference>
<dbReference type="InterPro" id="IPR018580">
    <property type="entry name" value="Uncharacterised_YfhO"/>
</dbReference>
<feature type="transmembrane region" description="Helical" evidence="2">
    <location>
        <begin position="539"/>
        <end position="556"/>
    </location>
</feature>
<keyword evidence="2" id="KW-1133">Transmembrane helix</keyword>
<name>A0A4R4PUY3_9ACTN</name>
<feature type="transmembrane region" description="Helical" evidence="2">
    <location>
        <begin position="263"/>
        <end position="281"/>
    </location>
</feature>
<keyword evidence="4" id="KW-1185">Reference proteome</keyword>
<reference evidence="3 4" key="1">
    <citation type="submission" date="2019-03" db="EMBL/GenBank/DDBJ databases">
        <title>Draft genome sequences of novel Actinobacteria.</title>
        <authorList>
            <person name="Sahin N."/>
            <person name="Ay H."/>
            <person name="Saygin H."/>
        </authorList>
    </citation>
    <scope>NUCLEOTIDE SEQUENCE [LARGE SCALE GENOMIC DNA]</scope>
    <source>
        <strain evidence="3 4">JCM 30547</strain>
    </source>
</reference>
<sequence length="970" mass="103786">MLADVDPVDRMPEPRHRMREPALAATGVEDAQRRRVLGPVADDVEQPAEPDRVEDLVAELVVPGVTARAQCAEPPVPAIPVLDRLVCSELIHEFHPTLVPPEQPDPLLRSCYLAALPRATSTTITGEPLRTWRARHWAPVSAAALAAAATFVASGIIRGTYPFGALPRNTNDLGQQFVPMHAYLRDLLTGQAPGDFLLNWSSGYGVPFIGDFMGYLGTSLSWMVLLFPRDRIDLAMYVIATAAIGAAAAAMTAYLRLLRPAGPVWLAALAGVSYATCGWAIDDAAYMTEWLNGLIAFPVICLLCEWIWSKRSLTALVVTPFVVALLWMSHFYTVYMATLGAAVVVLARVLSDPEGGAFTRRVEGGFRCLVGVAVGITLAAPLLLPTYWLVQTATPSPDEVFTPLGWTEFLSRLLPGSEGVGTSPGLAVGTLMLLLALSFPFNRAVPGWERFIWTAFVVLTFVSLQLQYPHKVWHGFDSPNGSPYRQAFVVAGMLVVVGWMSLASGVRNLLAVAVPLVLVGALFAQVSDLPTITPTTRDVVPVVAGVAVLAFLLTRWRLGTQLWGRRIAAGLLIAAVLVETTLSSVAIDEARSKFMRDYQPWGAKQESIRALVQAAEDWPQQRVSASQYTTLNDPMLIGGQGAEYYTSTIQHSLSETLVNLGFGYSSYGRAPIDPKNPVVDSVFAVGARVQEGPQGTFALVKRQAGPLVTLRPEKPWKSADPGAFGVQETALGADVYTVPKVQVRVSKGATAAQRDWGIGMRPLPGADDPVELRLTASCRPGDGVYLRGPEFVGDVLISGDGWRQVLKPSAKRPGTYTGAPMLWVGRARANGVADVRIRVSAPTRLPVGAIGCLDPERLKAAVTALQSSKPAEVEVGGHDVAVRFKAGQARTMVLGVVNTPGWQCAVDGKAAKAPESLSGLIAVPVGPKARKVSCSYVPRGLEAGLVLAVAALGVLCALAGILMVGERRRP</sequence>
<organism evidence="3 4">
    <name type="scientific">Kribbella albertanoniae</name>
    <dbReference type="NCBI Taxonomy" id="1266829"/>
    <lineage>
        <taxon>Bacteria</taxon>
        <taxon>Bacillati</taxon>
        <taxon>Actinomycetota</taxon>
        <taxon>Actinomycetes</taxon>
        <taxon>Propionibacteriales</taxon>
        <taxon>Kribbellaceae</taxon>
        <taxon>Kribbella</taxon>
    </lineage>
</organism>
<feature type="transmembrane region" description="Helical" evidence="2">
    <location>
        <begin position="290"/>
        <end position="309"/>
    </location>
</feature>
<feature type="transmembrane region" description="Helical" evidence="2">
    <location>
        <begin position="137"/>
        <end position="157"/>
    </location>
</feature>
<feature type="transmembrane region" description="Helical" evidence="2">
    <location>
        <begin position="509"/>
        <end position="527"/>
    </location>
</feature>
<evidence type="ECO:0000256" key="2">
    <source>
        <dbReference type="SAM" id="Phobius"/>
    </source>
</evidence>